<dbReference type="Proteomes" id="UP000662572">
    <property type="component" value="Unassembled WGS sequence"/>
</dbReference>
<dbReference type="Pfam" id="PF14076">
    <property type="entry name" value="DUF4258"/>
    <property type="match status" value="1"/>
</dbReference>
<dbReference type="EMBL" id="BMZB01000001">
    <property type="protein sequence ID" value="GGZ21939.1"/>
    <property type="molecule type" value="Genomic_DNA"/>
</dbReference>
<sequence length="112" mass="12431">MTRNRLGASVAVFKPKPQQLLTTIRSLASDSSNVAFTEHALERMELRDITTPDALLVLRTGDIIGDIEPGRSNGEWKCKVVARKRASREVGVVTVVSQLGRLVIKTVEWEDM</sequence>
<dbReference type="InterPro" id="IPR025354">
    <property type="entry name" value="DUF4258"/>
</dbReference>
<comment type="caution">
    <text evidence="1">The sequence shown here is derived from an EMBL/GenBank/DDBJ whole genome shotgun (WGS) entry which is preliminary data.</text>
</comment>
<evidence type="ECO:0008006" key="3">
    <source>
        <dbReference type="Google" id="ProtNLM"/>
    </source>
</evidence>
<organism evidence="1 2">
    <name type="scientific">Asticcacaulis endophyticus</name>
    <dbReference type="NCBI Taxonomy" id="1395890"/>
    <lineage>
        <taxon>Bacteria</taxon>
        <taxon>Pseudomonadati</taxon>
        <taxon>Pseudomonadota</taxon>
        <taxon>Alphaproteobacteria</taxon>
        <taxon>Caulobacterales</taxon>
        <taxon>Caulobacteraceae</taxon>
        <taxon>Asticcacaulis</taxon>
    </lineage>
</organism>
<gene>
    <name evidence="1" type="ORF">GCM10011273_03420</name>
</gene>
<evidence type="ECO:0000313" key="1">
    <source>
        <dbReference type="EMBL" id="GGZ21939.1"/>
    </source>
</evidence>
<accession>A0A918PT97</accession>
<evidence type="ECO:0000313" key="2">
    <source>
        <dbReference type="Proteomes" id="UP000662572"/>
    </source>
</evidence>
<name>A0A918PT97_9CAUL</name>
<keyword evidence="2" id="KW-1185">Reference proteome</keyword>
<reference evidence="1" key="2">
    <citation type="submission" date="2020-09" db="EMBL/GenBank/DDBJ databases">
        <authorList>
            <person name="Sun Q."/>
            <person name="Kim S."/>
        </authorList>
    </citation>
    <scope>NUCLEOTIDE SEQUENCE</scope>
    <source>
        <strain evidence="1">KCTC 32296</strain>
    </source>
</reference>
<proteinExistence type="predicted"/>
<protein>
    <recommendedName>
        <fullName evidence="3">DUF4258 domain-containing protein</fullName>
    </recommendedName>
</protein>
<dbReference type="AlphaFoldDB" id="A0A918PT97"/>
<reference evidence="1" key="1">
    <citation type="journal article" date="2014" name="Int. J. Syst. Evol. Microbiol.">
        <title>Complete genome sequence of Corynebacterium casei LMG S-19264T (=DSM 44701T), isolated from a smear-ripened cheese.</title>
        <authorList>
            <consortium name="US DOE Joint Genome Institute (JGI-PGF)"/>
            <person name="Walter F."/>
            <person name="Albersmeier A."/>
            <person name="Kalinowski J."/>
            <person name="Ruckert C."/>
        </authorList>
    </citation>
    <scope>NUCLEOTIDE SEQUENCE</scope>
    <source>
        <strain evidence="1">KCTC 32296</strain>
    </source>
</reference>
<dbReference type="RefSeq" id="WP_189484639.1">
    <property type="nucleotide sequence ID" value="NZ_BMZB01000001.1"/>
</dbReference>